<keyword evidence="5 6" id="KW-0472">Membrane</keyword>
<keyword evidence="4 6" id="KW-1133">Transmembrane helix</keyword>
<evidence type="ECO:0000313" key="7">
    <source>
        <dbReference type="EMBL" id="MDT8999699.1"/>
    </source>
</evidence>
<dbReference type="PANTHER" id="PTHR30086:SF21">
    <property type="entry name" value="TRANSPORT PROTEIN"/>
    <property type="match status" value="1"/>
</dbReference>
<dbReference type="RefSeq" id="WP_315650256.1">
    <property type="nucleotide sequence ID" value="NZ_JAVXZY010000003.1"/>
</dbReference>
<evidence type="ECO:0000256" key="6">
    <source>
        <dbReference type="SAM" id="Phobius"/>
    </source>
</evidence>
<evidence type="ECO:0000256" key="1">
    <source>
        <dbReference type="ARBA" id="ARBA00004651"/>
    </source>
</evidence>
<evidence type="ECO:0000256" key="5">
    <source>
        <dbReference type="ARBA" id="ARBA00023136"/>
    </source>
</evidence>
<protein>
    <submittedName>
        <fullName evidence="7">LysE family transporter</fullName>
    </submittedName>
</protein>
<keyword evidence="3 6" id="KW-0812">Transmembrane</keyword>
<sequence>MNATAAFSGILLALLAGAISPGPSFVLVCRTSMLHSRRAGLAAALGMGLGGAAFACLALAGLAALLREVPSLYAALRLAGGAYLLYLAYRIWRGAKEPLVLQTRSPGAAPAPLGKVFSLSLMTQMSNPKTGVVYGSIFTAFLPPEPPTGLLIALVPGVFLVEFCWYAVVAAFFSNRRPRDLYLRSKSVIDRLVAGVLGLLGVRLLTEAVSSLSGH</sequence>
<keyword evidence="8" id="KW-1185">Reference proteome</keyword>
<feature type="transmembrane region" description="Helical" evidence="6">
    <location>
        <begin position="150"/>
        <end position="172"/>
    </location>
</feature>
<comment type="subcellular location">
    <subcellularLocation>
        <location evidence="1">Cell membrane</location>
        <topology evidence="1">Multi-pass membrane protein</topology>
    </subcellularLocation>
</comment>
<evidence type="ECO:0000256" key="3">
    <source>
        <dbReference type="ARBA" id="ARBA00022692"/>
    </source>
</evidence>
<dbReference type="InterPro" id="IPR001123">
    <property type="entry name" value="LeuE-type"/>
</dbReference>
<accession>A0ABU3PAU5</accession>
<organism evidence="7 8">
    <name type="scientific">Roseateles aquae</name>
    <dbReference type="NCBI Taxonomy" id="3077235"/>
    <lineage>
        <taxon>Bacteria</taxon>
        <taxon>Pseudomonadati</taxon>
        <taxon>Pseudomonadota</taxon>
        <taxon>Betaproteobacteria</taxon>
        <taxon>Burkholderiales</taxon>
        <taxon>Sphaerotilaceae</taxon>
        <taxon>Roseateles</taxon>
    </lineage>
</organism>
<dbReference type="Proteomes" id="UP001246372">
    <property type="component" value="Unassembled WGS sequence"/>
</dbReference>
<feature type="transmembrane region" description="Helical" evidence="6">
    <location>
        <begin position="72"/>
        <end position="92"/>
    </location>
</feature>
<gene>
    <name evidence="7" type="ORF">RQP53_10515</name>
</gene>
<name>A0ABU3PAU5_9BURK</name>
<reference evidence="7" key="1">
    <citation type="submission" date="2023-09" db="EMBL/GenBank/DDBJ databases">
        <title>Paucibacter sp. APW11 Genome sequencing and assembly.</title>
        <authorList>
            <person name="Kim I."/>
        </authorList>
    </citation>
    <scope>NUCLEOTIDE SEQUENCE</scope>
    <source>
        <strain evidence="7">APW11</strain>
    </source>
</reference>
<feature type="transmembrane region" description="Helical" evidence="6">
    <location>
        <begin position="42"/>
        <end position="65"/>
    </location>
</feature>
<comment type="caution">
    <text evidence="7">The sequence shown here is derived from an EMBL/GenBank/DDBJ whole genome shotgun (WGS) entry which is preliminary data.</text>
</comment>
<evidence type="ECO:0000256" key="2">
    <source>
        <dbReference type="ARBA" id="ARBA00022475"/>
    </source>
</evidence>
<dbReference type="EMBL" id="JAVXZY010000003">
    <property type="protein sequence ID" value="MDT8999699.1"/>
    <property type="molecule type" value="Genomic_DNA"/>
</dbReference>
<keyword evidence="2" id="KW-1003">Cell membrane</keyword>
<evidence type="ECO:0000313" key="8">
    <source>
        <dbReference type="Proteomes" id="UP001246372"/>
    </source>
</evidence>
<dbReference type="Pfam" id="PF01810">
    <property type="entry name" value="LysE"/>
    <property type="match status" value="1"/>
</dbReference>
<evidence type="ECO:0000256" key="4">
    <source>
        <dbReference type="ARBA" id="ARBA00022989"/>
    </source>
</evidence>
<dbReference type="PANTHER" id="PTHR30086">
    <property type="entry name" value="ARGININE EXPORTER PROTEIN ARGO"/>
    <property type="match status" value="1"/>
</dbReference>
<proteinExistence type="predicted"/>